<dbReference type="InterPro" id="IPR004045">
    <property type="entry name" value="Glutathione_S-Trfase_N"/>
</dbReference>
<evidence type="ECO:0000259" key="1">
    <source>
        <dbReference type="PROSITE" id="PS50405"/>
    </source>
</evidence>
<dbReference type="Gene3D" id="3.40.30.10">
    <property type="entry name" value="Glutaredoxin"/>
    <property type="match status" value="1"/>
</dbReference>
<dbReference type="InterPro" id="IPR040079">
    <property type="entry name" value="Glutathione_S-Trfase"/>
</dbReference>
<dbReference type="Pfam" id="PF00043">
    <property type="entry name" value="GST_C"/>
    <property type="match status" value="1"/>
</dbReference>
<dbReference type="InterPro" id="IPR050983">
    <property type="entry name" value="GST_Omega/HSP26"/>
</dbReference>
<comment type="caution">
    <text evidence="2">The sequence shown here is derived from an EMBL/GenBank/DDBJ whole genome shotgun (WGS) entry which is preliminary data.</text>
</comment>
<dbReference type="RefSeq" id="WP_008989421.1">
    <property type="nucleotide sequence ID" value="NZ_JZSL01000005.1"/>
</dbReference>
<feature type="domain" description="GST C-terminal" evidence="1">
    <location>
        <begin position="64"/>
        <end position="211"/>
    </location>
</feature>
<protein>
    <submittedName>
        <fullName evidence="2">Glutathione S-transferase</fullName>
    </submittedName>
</protein>
<dbReference type="Gene3D" id="1.20.1050.10">
    <property type="match status" value="1"/>
</dbReference>
<dbReference type="EMBL" id="PYOJ01000013">
    <property type="protein sequence ID" value="PSV89399.1"/>
    <property type="molecule type" value="Genomic_DNA"/>
</dbReference>
<dbReference type="PROSITE" id="PS51354">
    <property type="entry name" value="GLUTAREDOXIN_2"/>
    <property type="match status" value="1"/>
</dbReference>
<dbReference type="InterPro" id="IPR036282">
    <property type="entry name" value="Glutathione-S-Trfase_C_sf"/>
</dbReference>
<name>A0A2T3M9I6_PHOLE</name>
<gene>
    <name evidence="2" type="ORF">CTM89_11910</name>
</gene>
<dbReference type="GO" id="GO:0005737">
    <property type="term" value="C:cytoplasm"/>
    <property type="evidence" value="ECO:0007669"/>
    <property type="project" value="TreeGrafter"/>
</dbReference>
<evidence type="ECO:0000313" key="2">
    <source>
        <dbReference type="EMBL" id="PSV89399.1"/>
    </source>
</evidence>
<dbReference type="SFLD" id="SFLDS00019">
    <property type="entry name" value="Glutathione_Transferase_(cytos"/>
    <property type="match status" value="1"/>
</dbReference>
<accession>A0A2T3M9I6</accession>
<dbReference type="Proteomes" id="UP000240410">
    <property type="component" value="Unassembled WGS sequence"/>
</dbReference>
<dbReference type="SUPFAM" id="SSF47616">
    <property type="entry name" value="GST C-terminal domain-like"/>
    <property type="match status" value="1"/>
</dbReference>
<dbReference type="InterPro" id="IPR004046">
    <property type="entry name" value="GST_C"/>
</dbReference>
<keyword evidence="2" id="KW-0808">Transferase</keyword>
<dbReference type="SUPFAM" id="SSF52833">
    <property type="entry name" value="Thioredoxin-like"/>
    <property type="match status" value="1"/>
</dbReference>
<dbReference type="PROSITE" id="PS50405">
    <property type="entry name" value="GST_CTER"/>
    <property type="match status" value="1"/>
</dbReference>
<dbReference type="OrthoDB" id="9813092at2"/>
<dbReference type="CDD" id="cd03196">
    <property type="entry name" value="GST_C_5"/>
    <property type="match status" value="1"/>
</dbReference>
<dbReference type="PANTHER" id="PTHR43968:SF6">
    <property type="entry name" value="GLUTATHIONE S-TRANSFERASE OMEGA"/>
    <property type="match status" value="1"/>
</dbReference>
<evidence type="ECO:0000313" key="3">
    <source>
        <dbReference type="Proteomes" id="UP000240410"/>
    </source>
</evidence>
<sequence>MSSPILYTLRQCPYAIRARLGLLLAEINFEQRDIDLRQKPTDMLAISNKGTVPLLVFENGDYIDESLEVMIWALNNNDPHDLLLSQKPHYFPEMLSLIARNDYKYITALEHYKADTRYHNPEAPVYRKLCESFLFDLENRLSQHKYLMADQLSLADYAILPFIRQFSHVERQWFREADYPNLKQWLSDLYQDPIFSKAMTKYPLWESCTNTQTAQHNDLTVIS</sequence>
<dbReference type="InterPro" id="IPR010987">
    <property type="entry name" value="Glutathione-S-Trfase_C-like"/>
</dbReference>
<organism evidence="2 3">
    <name type="scientific">Photobacterium leiognathi</name>
    <dbReference type="NCBI Taxonomy" id="553611"/>
    <lineage>
        <taxon>Bacteria</taxon>
        <taxon>Pseudomonadati</taxon>
        <taxon>Pseudomonadota</taxon>
        <taxon>Gammaproteobacteria</taxon>
        <taxon>Vibrionales</taxon>
        <taxon>Vibrionaceae</taxon>
        <taxon>Photobacterium</taxon>
    </lineage>
</organism>
<dbReference type="PANTHER" id="PTHR43968">
    <property type="match status" value="1"/>
</dbReference>
<proteinExistence type="predicted"/>
<dbReference type="AlphaFoldDB" id="A0A2T3M9I6"/>
<dbReference type="STRING" id="553611.GCA_001557755_03156"/>
<dbReference type="GO" id="GO:0016740">
    <property type="term" value="F:transferase activity"/>
    <property type="evidence" value="ECO:0007669"/>
    <property type="project" value="UniProtKB-KW"/>
</dbReference>
<dbReference type="Pfam" id="PF13417">
    <property type="entry name" value="GST_N_3"/>
    <property type="match status" value="1"/>
</dbReference>
<dbReference type="InterPro" id="IPR036249">
    <property type="entry name" value="Thioredoxin-like_sf"/>
</dbReference>
<reference evidence="2 3" key="1">
    <citation type="submission" date="2018-03" db="EMBL/GenBank/DDBJ databases">
        <title>Whole genome sequencing of Histamine producing bacteria.</title>
        <authorList>
            <person name="Butler K."/>
        </authorList>
    </citation>
    <scope>NUCLEOTIDE SEQUENCE [LARGE SCALE GENOMIC DNA]</scope>
    <source>
        <strain evidence="2 3">ATCC 33979</strain>
    </source>
</reference>